<dbReference type="RefSeq" id="XP_040643460.1">
    <property type="nucleotide sequence ID" value="XM_040780656.1"/>
</dbReference>
<sequence>MLTRLRTPIPIFLLVCFPIQVYTSVYLHFSIVAFYSPDPLARQKGNVKFKVFQSWYMIEMYVQIPTSPEEATSNFEEK</sequence>
<dbReference type="HOGENOM" id="CLU_2621602_0_0_1"/>
<protein>
    <submittedName>
        <fullName evidence="2">Uncharacterized protein</fullName>
    </submittedName>
</protein>
<evidence type="ECO:0000313" key="3">
    <source>
        <dbReference type="Proteomes" id="UP000019804"/>
    </source>
</evidence>
<keyword evidence="1" id="KW-1133">Transmembrane helix</keyword>
<keyword evidence="1" id="KW-0472">Membrane</keyword>
<organism evidence="2 3">
    <name type="scientific">Aspergillus ruber (strain CBS 135680)</name>
    <dbReference type="NCBI Taxonomy" id="1388766"/>
    <lineage>
        <taxon>Eukaryota</taxon>
        <taxon>Fungi</taxon>
        <taxon>Dikarya</taxon>
        <taxon>Ascomycota</taxon>
        <taxon>Pezizomycotina</taxon>
        <taxon>Eurotiomycetes</taxon>
        <taxon>Eurotiomycetidae</taxon>
        <taxon>Eurotiales</taxon>
        <taxon>Aspergillaceae</taxon>
        <taxon>Aspergillus</taxon>
        <taxon>Aspergillus subgen. Aspergillus</taxon>
    </lineage>
</organism>
<reference evidence="3" key="1">
    <citation type="journal article" date="2014" name="Nat. Commun.">
        <title>Genomic adaptations of the halophilic Dead Sea filamentous fungus Eurotium rubrum.</title>
        <authorList>
            <person name="Kis-Papo T."/>
            <person name="Weig A.R."/>
            <person name="Riley R."/>
            <person name="Persoh D."/>
            <person name="Salamov A."/>
            <person name="Sun H."/>
            <person name="Lipzen A."/>
            <person name="Wasser S.P."/>
            <person name="Rambold G."/>
            <person name="Grigoriev I.V."/>
            <person name="Nevo E."/>
        </authorList>
    </citation>
    <scope>NUCLEOTIDE SEQUENCE [LARGE SCALE GENOMIC DNA]</scope>
    <source>
        <strain evidence="3">CBS 135680</strain>
    </source>
</reference>
<feature type="transmembrane region" description="Helical" evidence="1">
    <location>
        <begin position="12"/>
        <end position="35"/>
    </location>
</feature>
<dbReference type="Proteomes" id="UP000019804">
    <property type="component" value="Unassembled WGS sequence"/>
</dbReference>
<name>A0A017SRZ9_ASPRC</name>
<dbReference type="GeneID" id="63695780"/>
<keyword evidence="3" id="KW-1185">Reference proteome</keyword>
<proteinExistence type="predicted"/>
<keyword evidence="1" id="KW-0812">Transmembrane</keyword>
<evidence type="ECO:0000256" key="1">
    <source>
        <dbReference type="SAM" id="Phobius"/>
    </source>
</evidence>
<evidence type="ECO:0000313" key="2">
    <source>
        <dbReference type="EMBL" id="EYE99772.1"/>
    </source>
</evidence>
<dbReference type="EMBL" id="KK088411">
    <property type="protein sequence ID" value="EYE99772.1"/>
    <property type="molecule type" value="Genomic_DNA"/>
</dbReference>
<accession>A0A017SRZ9</accession>
<dbReference type="AlphaFoldDB" id="A0A017SRZ9"/>
<gene>
    <name evidence="2" type="ORF">EURHEDRAFT_407771</name>
</gene>